<organism evidence="1 2">
    <name type="scientific">Maliponia aquimaris</name>
    <dbReference type="NCBI Taxonomy" id="1673631"/>
    <lineage>
        <taxon>Bacteria</taxon>
        <taxon>Pseudomonadati</taxon>
        <taxon>Pseudomonadota</taxon>
        <taxon>Alphaproteobacteria</taxon>
        <taxon>Rhodobacterales</taxon>
        <taxon>Paracoccaceae</taxon>
        <taxon>Maliponia</taxon>
    </lineage>
</organism>
<dbReference type="Gene3D" id="3.40.50.1820">
    <property type="entry name" value="alpha/beta hydrolase"/>
    <property type="match status" value="1"/>
</dbReference>
<dbReference type="AlphaFoldDB" id="A0A238KSL4"/>
<dbReference type="RefSeq" id="WP_094022022.1">
    <property type="nucleotide sequence ID" value="NZ_FXYF01000009.1"/>
</dbReference>
<sequence length="88" mass="9475">MSLDNIMKIHACAGLAAAALVLPALPVIGDELAVGETMLTYEEAGSGPVVLFVHGAVSDHRVWGGIRDRVAEKHRFVAYDQRYRARSG</sequence>
<gene>
    <name evidence="1" type="ORF">MAA8898_03223</name>
</gene>
<dbReference type="InterPro" id="IPR029058">
    <property type="entry name" value="AB_hydrolase_fold"/>
</dbReference>
<dbReference type="EMBL" id="FXYF01000009">
    <property type="protein sequence ID" value="SMX45687.1"/>
    <property type="molecule type" value="Genomic_DNA"/>
</dbReference>
<name>A0A238KSL4_9RHOB</name>
<dbReference type="Proteomes" id="UP000207598">
    <property type="component" value="Unassembled WGS sequence"/>
</dbReference>
<evidence type="ECO:0000313" key="1">
    <source>
        <dbReference type="EMBL" id="SMX45687.1"/>
    </source>
</evidence>
<proteinExistence type="predicted"/>
<accession>A0A238KSL4</accession>
<protein>
    <submittedName>
        <fullName evidence="1">Short chain dehydrogenase</fullName>
    </submittedName>
</protein>
<keyword evidence="2" id="KW-1185">Reference proteome</keyword>
<evidence type="ECO:0000313" key="2">
    <source>
        <dbReference type="Proteomes" id="UP000207598"/>
    </source>
</evidence>
<reference evidence="1 2" key="1">
    <citation type="submission" date="2017-05" db="EMBL/GenBank/DDBJ databases">
        <authorList>
            <person name="Song R."/>
            <person name="Chenine A.L."/>
            <person name="Ruprecht R.M."/>
        </authorList>
    </citation>
    <scope>NUCLEOTIDE SEQUENCE [LARGE SCALE GENOMIC DNA]</scope>
    <source>
        <strain evidence="1 2">CECT 8898</strain>
    </source>
</reference>
<dbReference type="SUPFAM" id="SSF53474">
    <property type="entry name" value="alpha/beta-Hydrolases"/>
    <property type="match status" value="1"/>
</dbReference>
<dbReference type="OrthoDB" id="9804723at2"/>